<proteinExistence type="predicted"/>
<evidence type="ECO:0000313" key="1">
    <source>
        <dbReference type="EMBL" id="MDH1182142.1"/>
    </source>
</evidence>
<name>A0ABD4Z2X9_9BURK</name>
<reference evidence="1 2" key="1">
    <citation type="submission" date="2022-09" db="EMBL/GenBank/DDBJ databases">
        <title>Intensive care unit water sources are persistently colonized with multi-drug resistant bacteria and are the site of extensive horizontal gene transfer of antibiotic resistance genes.</title>
        <authorList>
            <person name="Diorio-Toth L."/>
        </authorList>
    </citation>
    <scope>NUCLEOTIDE SEQUENCE [LARGE SCALE GENOMIC DNA]</scope>
    <source>
        <strain evidence="1 2">GD03967</strain>
    </source>
</reference>
<protein>
    <recommendedName>
        <fullName evidence="3">Flagella basal body P-ring formation protein FlgA C-terminal domain-containing protein</fullName>
    </recommendedName>
</protein>
<evidence type="ECO:0000313" key="2">
    <source>
        <dbReference type="Proteomes" id="UP001158644"/>
    </source>
</evidence>
<dbReference type="EMBL" id="JAOBZK010000109">
    <property type="protein sequence ID" value="MDH1182142.1"/>
    <property type="molecule type" value="Genomic_DNA"/>
</dbReference>
<sequence length="169" mass="18979">MDPATLEALNRASSLELFHLSSVIERLMSDPSRIVQIRLHLNLGQRVRFVDWKAPGAALQLRSGTVVAMKDTQVTVQDDATRVTWTLPYAAIELPADSRAAPQVPTAKPTQRPTREDFRVGDRVSFEDRHLQTRIGTIVRINQKTASVDCENEPGWRVSFGLLRHVVDL</sequence>
<dbReference type="Proteomes" id="UP001158644">
    <property type="component" value="Unassembled WGS sequence"/>
</dbReference>
<evidence type="ECO:0008006" key="3">
    <source>
        <dbReference type="Google" id="ProtNLM"/>
    </source>
</evidence>
<comment type="caution">
    <text evidence="1">The sequence shown here is derived from an EMBL/GenBank/DDBJ whole genome shotgun (WGS) entry which is preliminary data.</text>
</comment>
<organism evidence="1 2">
    <name type="scientific">Achromobacter mucicolens</name>
    <dbReference type="NCBI Taxonomy" id="1389922"/>
    <lineage>
        <taxon>Bacteria</taxon>
        <taxon>Pseudomonadati</taxon>
        <taxon>Pseudomonadota</taxon>
        <taxon>Betaproteobacteria</taxon>
        <taxon>Burkholderiales</taxon>
        <taxon>Alcaligenaceae</taxon>
        <taxon>Achromobacter</taxon>
    </lineage>
</organism>
<dbReference type="AlphaFoldDB" id="A0ABD4Z2X9"/>
<dbReference type="InterPro" id="IPR055629">
    <property type="entry name" value="DUF7205"/>
</dbReference>
<dbReference type="RefSeq" id="WP_279992527.1">
    <property type="nucleotide sequence ID" value="NZ_JAOBZK010000109.1"/>
</dbReference>
<dbReference type="Pfam" id="PF23835">
    <property type="entry name" value="DUF7205"/>
    <property type="match status" value="1"/>
</dbReference>
<accession>A0ABD4Z2X9</accession>
<gene>
    <name evidence="1" type="ORF">N5C72_29055</name>
</gene>